<dbReference type="STRING" id="1267768.BV394_08485"/>
<comment type="cofactor">
    <cofactor evidence="1">
        <name>FAD</name>
        <dbReference type="ChEBI" id="CHEBI:57692"/>
    </cofactor>
</comment>
<evidence type="ECO:0000313" key="7">
    <source>
        <dbReference type="Proteomes" id="UP000187266"/>
    </source>
</evidence>
<dbReference type="Pfam" id="PF03486">
    <property type="entry name" value="HI0933_like"/>
    <property type="match status" value="1"/>
</dbReference>
<dbReference type="Pfam" id="PF22780">
    <property type="entry name" value="HI0933_like_1st"/>
    <property type="match status" value="1"/>
</dbReference>
<dbReference type="Gene3D" id="1.10.8.260">
    <property type="entry name" value="HI0933 insert domain-like"/>
    <property type="match status" value="1"/>
</dbReference>
<evidence type="ECO:0000256" key="1">
    <source>
        <dbReference type="ARBA" id="ARBA00001974"/>
    </source>
</evidence>
<dbReference type="Gene3D" id="3.50.50.60">
    <property type="entry name" value="FAD/NAD(P)-binding domain"/>
    <property type="match status" value="1"/>
</dbReference>
<protein>
    <submittedName>
        <fullName evidence="6">NAD(FAD)-utilizing dehydrogenase</fullName>
    </submittedName>
</protein>
<evidence type="ECO:0000313" key="6">
    <source>
        <dbReference type="EMBL" id="APX89749.1"/>
    </source>
</evidence>
<dbReference type="InterPro" id="IPR036188">
    <property type="entry name" value="FAD/NAD-bd_sf"/>
</dbReference>
<name>A0A1U7DIM2_9RHOB</name>
<keyword evidence="7" id="KW-1185">Reference proteome</keyword>
<dbReference type="PRINTS" id="PR00411">
    <property type="entry name" value="PNDRDTASEI"/>
</dbReference>
<evidence type="ECO:0000256" key="2">
    <source>
        <dbReference type="ARBA" id="ARBA00022630"/>
    </source>
</evidence>
<dbReference type="NCBIfam" id="TIGR00275">
    <property type="entry name" value="aminoacetone oxidase family FAD-binding enzyme"/>
    <property type="match status" value="1"/>
</dbReference>
<dbReference type="OrthoDB" id="5288829at2"/>
<organism evidence="6 7">
    <name type="scientific">Brevirhabdus pacifica</name>
    <dbReference type="NCBI Taxonomy" id="1267768"/>
    <lineage>
        <taxon>Bacteria</taxon>
        <taxon>Pseudomonadati</taxon>
        <taxon>Pseudomonadota</taxon>
        <taxon>Alphaproteobacteria</taxon>
        <taxon>Rhodobacterales</taxon>
        <taxon>Paracoccaceae</taxon>
        <taxon>Brevirhabdus</taxon>
    </lineage>
</organism>
<keyword evidence="3" id="KW-0274">FAD</keyword>
<dbReference type="Gene3D" id="2.40.30.10">
    <property type="entry name" value="Translation factors"/>
    <property type="match status" value="1"/>
</dbReference>
<accession>A0A1U7DIM2</accession>
<evidence type="ECO:0000256" key="3">
    <source>
        <dbReference type="ARBA" id="ARBA00022827"/>
    </source>
</evidence>
<feature type="domain" description="RsdA/BaiN/AoA(So)-like Rossmann fold-like" evidence="4">
    <location>
        <begin position="10"/>
        <end position="397"/>
    </location>
</feature>
<sequence>MSDFDEVTPDALVIGGGPAGLMAAEELSRAGHRVLVADARPSLGRKFLMAGKSGLNLTRDEDDARFLAAYEEASAPLAPMLAEFGPRAVVSWAEGLEQEVFTGTSLRVFPKAMKASPLLRAWLARLAGQGVETRTRWRWTGFAEGGAVCFEAPDGPLTLRPRVTVLALGGASWPRLGSDGAWVGALEEAGVAIAPLRPANAGLAVDWSDHMTRHHGAPVKGVALLAQGDNGQRHLSRGEFVITARGLEGGGVYSISKPVREGARLCLDLCPDLGAQRVAERLGRPRGKQSRANHIRKALGLDPVKLALLQEFGRPLPEEAGDLAALIKALPVAHQGLRPIEEAISTAGGIRWDALDEDLMLRALPGVFAVGEMLDWEAPTGGYLLTACLATGRHAGRAAAARLAGSPKD</sequence>
<dbReference type="InterPro" id="IPR004792">
    <property type="entry name" value="BaiN-like"/>
</dbReference>
<dbReference type="InterPro" id="IPR023166">
    <property type="entry name" value="BaiN-like_dom_sf"/>
</dbReference>
<gene>
    <name evidence="6" type="ORF">BV394_08485</name>
</gene>
<dbReference type="SUPFAM" id="SSF160996">
    <property type="entry name" value="HI0933 insert domain-like"/>
    <property type="match status" value="1"/>
</dbReference>
<dbReference type="InterPro" id="IPR057661">
    <property type="entry name" value="RsdA/BaiN/AoA(So)_Rossmann"/>
</dbReference>
<proteinExistence type="predicted"/>
<reference evidence="6 7" key="1">
    <citation type="submission" date="2017-01" db="EMBL/GenBank/DDBJ databases">
        <title>Genomic analysis of Xuhuaishuia manganoxidans DY6-4.</title>
        <authorList>
            <person name="Wang X."/>
        </authorList>
    </citation>
    <scope>NUCLEOTIDE SEQUENCE [LARGE SCALE GENOMIC DNA]</scope>
    <source>
        <strain evidence="6 7">DY6-4</strain>
    </source>
</reference>
<dbReference type="PRINTS" id="PR00368">
    <property type="entry name" value="FADPNR"/>
</dbReference>
<accession>A0A2M9DCN8</accession>
<dbReference type="SUPFAM" id="SSF51905">
    <property type="entry name" value="FAD/NAD(P)-binding domain"/>
    <property type="match status" value="1"/>
</dbReference>
<dbReference type="PANTHER" id="PTHR42887">
    <property type="entry name" value="OS12G0638800 PROTEIN"/>
    <property type="match status" value="1"/>
</dbReference>
<dbReference type="AlphaFoldDB" id="A0A1U7DIM2"/>
<dbReference type="PANTHER" id="PTHR42887:SF1">
    <property type="entry name" value="BLR3961 PROTEIN"/>
    <property type="match status" value="1"/>
</dbReference>
<dbReference type="InterPro" id="IPR055178">
    <property type="entry name" value="RsdA/BaiN/AoA(So)-like_dom"/>
</dbReference>
<dbReference type="RefSeq" id="WP_076979771.1">
    <property type="nucleotide sequence ID" value="NZ_CP019124.1"/>
</dbReference>
<dbReference type="Proteomes" id="UP000187266">
    <property type="component" value="Chromosome"/>
</dbReference>
<keyword evidence="2" id="KW-0285">Flavoprotein</keyword>
<evidence type="ECO:0000259" key="5">
    <source>
        <dbReference type="Pfam" id="PF22780"/>
    </source>
</evidence>
<dbReference type="InterPro" id="IPR022460">
    <property type="entry name" value="Flavoprotein_PP4765"/>
</dbReference>
<dbReference type="NCBIfam" id="TIGR03862">
    <property type="entry name" value="flavo_PP4765"/>
    <property type="match status" value="1"/>
</dbReference>
<feature type="domain" description="RsdA/BaiN/AoA(So)-like insert" evidence="5">
    <location>
        <begin position="197"/>
        <end position="345"/>
    </location>
</feature>
<dbReference type="EMBL" id="CP019124">
    <property type="protein sequence ID" value="APX89749.1"/>
    <property type="molecule type" value="Genomic_DNA"/>
</dbReference>
<evidence type="ECO:0000259" key="4">
    <source>
        <dbReference type="Pfam" id="PF03486"/>
    </source>
</evidence>